<gene>
    <name evidence="1" type="ORF">LCGC14_2460910</name>
</gene>
<proteinExistence type="predicted"/>
<comment type="caution">
    <text evidence="1">The sequence shown here is derived from an EMBL/GenBank/DDBJ whole genome shotgun (WGS) entry which is preliminary data.</text>
</comment>
<dbReference type="AlphaFoldDB" id="A0A0F9DQE9"/>
<organism evidence="1">
    <name type="scientific">marine sediment metagenome</name>
    <dbReference type="NCBI Taxonomy" id="412755"/>
    <lineage>
        <taxon>unclassified sequences</taxon>
        <taxon>metagenomes</taxon>
        <taxon>ecological metagenomes</taxon>
    </lineage>
</organism>
<evidence type="ECO:0000313" key="1">
    <source>
        <dbReference type="EMBL" id="KKL19891.1"/>
    </source>
</evidence>
<dbReference type="EMBL" id="LAZR01038315">
    <property type="protein sequence ID" value="KKL19891.1"/>
    <property type="molecule type" value="Genomic_DNA"/>
</dbReference>
<accession>A0A0F9DQE9</accession>
<reference evidence="1" key="1">
    <citation type="journal article" date="2015" name="Nature">
        <title>Complex archaea that bridge the gap between prokaryotes and eukaryotes.</title>
        <authorList>
            <person name="Spang A."/>
            <person name="Saw J.H."/>
            <person name="Jorgensen S.L."/>
            <person name="Zaremba-Niedzwiedzka K."/>
            <person name="Martijn J."/>
            <person name="Lind A.E."/>
            <person name="van Eijk R."/>
            <person name="Schleper C."/>
            <person name="Guy L."/>
            <person name="Ettema T.J."/>
        </authorList>
    </citation>
    <scope>NUCLEOTIDE SEQUENCE</scope>
</reference>
<protein>
    <submittedName>
        <fullName evidence="1">Uncharacterized protein</fullName>
    </submittedName>
</protein>
<sequence>MTKNESLVWLRKVCPPEFFKSLEYMALEDLIHMIYDNGLMIVDRVIHVEGEK</sequence>
<name>A0A0F9DQE9_9ZZZZ</name>